<reference evidence="9" key="1">
    <citation type="submission" date="2016-06" db="EMBL/GenBank/DDBJ databases">
        <title>Parallel loss of symbiosis genes in relatives of nitrogen-fixing non-legume Parasponia.</title>
        <authorList>
            <person name="Van Velzen R."/>
            <person name="Holmer R."/>
            <person name="Bu F."/>
            <person name="Rutten L."/>
            <person name="Van Zeijl A."/>
            <person name="Liu W."/>
            <person name="Santuari L."/>
            <person name="Cao Q."/>
            <person name="Sharma T."/>
            <person name="Shen D."/>
            <person name="Roswanjaya Y."/>
            <person name="Wardhani T."/>
            <person name="Kalhor M.S."/>
            <person name="Jansen J."/>
            <person name="Van den Hoogen J."/>
            <person name="Gungor B."/>
            <person name="Hartog M."/>
            <person name="Hontelez J."/>
            <person name="Verver J."/>
            <person name="Yang W.-C."/>
            <person name="Schijlen E."/>
            <person name="Repin R."/>
            <person name="Schilthuizen M."/>
            <person name="Schranz E."/>
            <person name="Heidstra R."/>
            <person name="Miyata K."/>
            <person name="Fedorova E."/>
            <person name="Kohlen W."/>
            <person name="Bisseling T."/>
            <person name="Smit S."/>
            <person name="Geurts R."/>
        </authorList>
    </citation>
    <scope>NUCLEOTIDE SEQUENCE [LARGE SCALE GENOMIC DNA]</scope>
    <source>
        <strain evidence="9">cv. WU1-14</strain>
    </source>
</reference>
<dbReference type="InterPro" id="IPR007749">
    <property type="entry name" value="DUF677"/>
</dbReference>
<feature type="region of interest" description="Disordered" evidence="6">
    <location>
        <begin position="1"/>
        <end position="33"/>
    </location>
</feature>
<evidence type="ECO:0000256" key="1">
    <source>
        <dbReference type="ARBA" id="ARBA00004370"/>
    </source>
</evidence>
<keyword evidence="9" id="KW-1185">Reference proteome</keyword>
<comment type="subcellular location">
    <subcellularLocation>
        <location evidence="1">Membrane</location>
    </subcellularLocation>
</comment>
<keyword evidence="5 7" id="KW-0472">Membrane</keyword>
<sequence>MMGGQSSKSTRGDSVQQRTGSPPTPPPLPPLEINTNSQYAADLSSYETACRFDPGLQSFDAVLQERTNRVVGTLAAGIEVRSLSFNSLKEMTDCLLEMNQEVVKVILENKKDIWNNQEMFSLVEQYFDNSIQTLDFCTGLEKCLKRTTGNQLIIRAAVRKFEEELECGSNGGSFEKTLQELARFKAAGDPFTEEFFALFQSVFKQQVAMLEKLQQKKRKIDKKLKSLKTWRKVSNVIFVATFVSVLIFSVVAAAIAAPPVVTALLGALAVPIGSVGKWCNTLWNRYGNAVKGQREIISSMQVGTFVTLRDLESIRSLVNKLEIQIESLMHDTEFALTQDDALKIIIDDIKKKLGVFTETTESLTQQNSKCIEEITMARRVITQRIIKHPPN</sequence>
<comment type="similarity">
    <text evidence="2">Belongs to the UPF0496 family.</text>
</comment>
<gene>
    <name evidence="8" type="ORF">PanWU01x14_366350</name>
</gene>
<protein>
    <submittedName>
        <fullName evidence="8">Uncharacterized protein</fullName>
    </submittedName>
</protein>
<evidence type="ECO:0000256" key="7">
    <source>
        <dbReference type="SAM" id="Phobius"/>
    </source>
</evidence>
<dbReference type="OrthoDB" id="679959at2759"/>
<dbReference type="PANTHER" id="PTHR31113">
    <property type="entry name" value="UPF0496 PROTEIN 3-RELATED"/>
    <property type="match status" value="1"/>
</dbReference>
<dbReference type="STRING" id="3476.A0A2P5A5M5"/>
<accession>A0A2P5A5M5</accession>
<comment type="caution">
    <text evidence="8">The sequence shown here is derived from an EMBL/GenBank/DDBJ whole genome shotgun (WGS) entry which is preliminary data.</text>
</comment>
<dbReference type="EMBL" id="JXTB01000915">
    <property type="protein sequence ID" value="PON31845.1"/>
    <property type="molecule type" value="Genomic_DNA"/>
</dbReference>
<feature type="transmembrane region" description="Helical" evidence="7">
    <location>
        <begin position="233"/>
        <end position="257"/>
    </location>
</feature>
<dbReference type="PANTHER" id="PTHR31113:SF32">
    <property type="entry name" value="UPF0496 PLANT-LIKE PROTEIN"/>
    <property type="match status" value="1"/>
</dbReference>
<dbReference type="Proteomes" id="UP000237105">
    <property type="component" value="Unassembled WGS sequence"/>
</dbReference>
<dbReference type="Pfam" id="PF05055">
    <property type="entry name" value="DUF677"/>
    <property type="match status" value="1"/>
</dbReference>
<feature type="transmembrane region" description="Helical" evidence="7">
    <location>
        <begin position="263"/>
        <end position="283"/>
    </location>
</feature>
<keyword evidence="3 7" id="KW-0812">Transmembrane</keyword>
<dbReference type="GO" id="GO:0016020">
    <property type="term" value="C:membrane"/>
    <property type="evidence" value="ECO:0007669"/>
    <property type="project" value="UniProtKB-SubCell"/>
</dbReference>
<evidence type="ECO:0000256" key="2">
    <source>
        <dbReference type="ARBA" id="ARBA00009074"/>
    </source>
</evidence>
<evidence type="ECO:0000256" key="6">
    <source>
        <dbReference type="SAM" id="MobiDB-lite"/>
    </source>
</evidence>
<evidence type="ECO:0000256" key="4">
    <source>
        <dbReference type="ARBA" id="ARBA00022989"/>
    </source>
</evidence>
<dbReference type="AlphaFoldDB" id="A0A2P5A5M5"/>
<keyword evidence="4 7" id="KW-1133">Transmembrane helix</keyword>
<proteinExistence type="inferred from homology"/>
<evidence type="ECO:0000256" key="5">
    <source>
        <dbReference type="ARBA" id="ARBA00023136"/>
    </source>
</evidence>
<evidence type="ECO:0000313" key="9">
    <source>
        <dbReference type="Proteomes" id="UP000237105"/>
    </source>
</evidence>
<organism evidence="8 9">
    <name type="scientific">Parasponia andersonii</name>
    <name type="common">Sponia andersonii</name>
    <dbReference type="NCBI Taxonomy" id="3476"/>
    <lineage>
        <taxon>Eukaryota</taxon>
        <taxon>Viridiplantae</taxon>
        <taxon>Streptophyta</taxon>
        <taxon>Embryophyta</taxon>
        <taxon>Tracheophyta</taxon>
        <taxon>Spermatophyta</taxon>
        <taxon>Magnoliopsida</taxon>
        <taxon>eudicotyledons</taxon>
        <taxon>Gunneridae</taxon>
        <taxon>Pentapetalae</taxon>
        <taxon>rosids</taxon>
        <taxon>fabids</taxon>
        <taxon>Rosales</taxon>
        <taxon>Cannabaceae</taxon>
        <taxon>Parasponia</taxon>
    </lineage>
</organism>
<evidence type="ECO:0000313" key="8">
    <source>
        <dbReference type="EMBL" id="PON31845.1"/>
    </source>
</evidence>
<evidence type="ECO:0000256" key="3">
    <source>
        <dbReference type="ARBA" id="ARBA00022692"/>
    </source>
</evidence>
<feature type="compositionally biased region" description="Polar residues" evidence="6">
    <location>
        <begin position="1"/>
        <end position="21"/>
    </location>
</feature>
<name>A0A2P5A5M5_PARAD</name>